<proteinExistence type="predicted"/>
<evidence type="ECO:0000256" key="2">
    <source>
        <dbReference type="PIRSR" id="PIRSR605754-1"/>
    </source>
</evidence>
<evidence type="ECO:0000256" key="1">
    <source>
        <dbReference type="ARBA" id="ARBA00022801"/>
    </source>
</evidence>
<feature type="active site" description="Proton donor/acceptor" evidence="2">
    <location>
        <position position="47"/>
    </location>
</feature>
<dbReference type="AlphaFoldDB" id="A0A6G7YKJ6"/>
<dbReference type="SUPFAM" id="SSF63817">
    <property type="entry name" value="Sortase"/>
    <property type="match status" value="1"/>
</dbReference>
<feature type="active site" description="Acyl-thioester intermediate" evidence="2">
    <location>
        <position position="113"/>
    </location>
</feature>
<reference evidence="3 4" key="1">
    <citation type="submission" date="2020-03" db="EMBL/GenBank/DDBJ databases">
        <title>Nocardioides sp. nov., isolated from fish.</title>
        <authorList>
            <person name="Hyun D.-W."/>
            <person name="Bae J.-W."/>
        </authorList>
    </citation>
    <scope>NUCLEOTIDE SEQUENCE [LARGE SCALE GENOMIC DNA]</scope>
    <source>
        <strain evidence="3 4">HDW12A</strain>
    </source>
</reference>
<name>A0A6G7YKJ6_9ACTN</name>
<dbReference type="InterPro" id="IPR042001">
    <property type="entry name" value="Sortase_F"/>
</dbReference>
<gene>
    <name evidence="3" type="ORF">G7071_05365</name>
</gene>
<keyword evidence="1" id="KW-0378">Hydrolase</keyword>
<sequence>MSVDAPVDPILATDRTLTPPADPQRIGWWADGARPGDRRGTALLTGHTVSTGGGALDDLEDLVAGDRLEVSSSRGSIDYTVASVEIISTSEVAARHRELFDQGGAPRLVLVTCEDWDGEAYQSSVVVTASPTSAG</sequence>
<dbReference type="InterPro" id="IPR023365">
    <property type="entry name" value="Sortase_dom-sf"/>
</dbReference>
<keyword evidence="4" id="KW-1185">Reference proteome</keyword>
<protein>
    <submittedName>
        <fullName evidence="3">Class F sortase</fullName>
    </submittedName>
</protein>
<evidence type="ECO:0000313" key="3">
    <source>
        <dbReference type="EMBL" id="QIK77264.1"/>
    </source>
</evidence>
<dbReference type="KEGG" id="npi:G7071_05365"/>
<dbReference type="GO" id="GO:0016787">
    <property type="term" value="F:hydrolase activity"/>
    <property type="evidence" value="ECO:0007669"/>
    <property type="project" value="UniProtKB-KW"/>
</dbReference>
<dbReference type="Proteomes" id="UP000502035">
    <property type="component" value="Chromosome"/>
</dbReference>
<dbReference type="Pfam" id="PF04203">
    <property type="entry name" value="Sortase"/>
    <property type="match status" value="1"/>
</dbReference>
<dbReference type="InterPro" id="IPR005754">
    <property type="entry name" value="Sortase"/>
</dbReference>
<dbReference type="EMBL" id="CP049866">
    <property type="protein sequence ID" value="QIK77264.1"/>
    <property type="molecule type" value="Genomic_DNA"/>
</dbReference>
<dbReference type="Gene3D" id="2.40.260.10">
    <property type="entry name" value="Sortase"/>
    <property type="match status" value="1"/>
</dbReference>
<accession>A0A6G7YKJ6</accession>
<organism evidence="3 4">
    <name type="scientific">Nocardioides piscis</name>
    <dbReference type="NCBI Taxonomy" id="2714938"/>
    <lineage>
        <taxon>Bacteria</taxon>
        <taxon>Bacillati</taxon>
        <taxon>Actinomycetota</taxon>
        <taxon>Actinomycetes</taxon>
        <taxon>Propionibacteriales</taxon>
        <taxon>Nocardioidaceae</taxon>
        <taxon>Nocardioides</taxon>
    </lineage>
</organism>
<dbReference type="CDD" id="cd05829">
    <property type="entry name" value="Sortase_F"/>
    <property type="match status" value="1"/>
</dbReference>
<evidence type="ECO:0000313" key="4">
    <source>
        <dbReference type="Proteomes" id="UP000502035"/>
    </source>
</evidence>